<evidence type="ECO:0000313" key="2">
    <source>
        <dbReference type="EMBL" id="KAJ6256746.1"/>
    </source>
</evidence>
<feature type="transmembrane region" description="Helical" evidence="1">
    <location>
        <begin position="12"/>
        <end position="36"/>
    </location>
</feature>
<dbReference type="AlphaFoldDB" id="A0AAD6IQX3"/>
<sequence>MFVEVTKALVEIFLSEVGTYAAAGACAAMAMNYYVYTLQRLYKAIRSTLRNAWDTAIMASQDPWSGFLEL</sequence>
<keyword evidence="1" id="KW-0472">Membrane</keyword>
<keyword evidence="3" id="KW-1185">Reference proteome</keyword>
<comment type="caution">
    <text evidence="2">The sequence shown here is derived from an EMBL/GenBank/DDBJ whole genome shotgun (WGS) entry which is preliminary data.</text>
</comment>
<keyword evidence="1" id="KW-1133">Transmembrane helix</keyword>
<name>A0AAD6IQX3_DREDA</name>
<protein>
    <submittedName>
        <fullName evidence="2">Uncharacterized protein</fullName>
    </submittedName>
</protein>
<dbReference type="Proteomes" id="UP001221413">
    <property type="component" value="Unassembled WGS sequence"/>
</dbReference>
<evidence type="ECO:0000313" key="3">
    <source>
        <dbReference type="Proteomes" id="UP001221413"/>
    </source>
</evidence>
<keyword evidence="1" id="KW-0812">Transmembrane</keyword>
<dbReference type="EMBL" id="JAQGDS010000012">
    <property type="protein sequence ID" value="KAJ6256746.1"/>
    <property type="molecule type" value="Genomic_DNA"/>
</dbReference>
<reference evidence="2" key="1">
    <citation type="submission" date="2023-01" db="EMBL/GenBank/DDBJ databases">
        <title>The chitinases involved in constricting ring structure development in the nematode-trapping fungus Drechslerella dactyloides.</title>
        <authorList>
            <person name="Wang R."/>
            <person name="Zhang L."/>
            <person name="Tang P."/>
            <person name="Li S."/>
            <person name="Liang L."/>
        </authorList>
    </citation>
    <scope>NUCLEOTIDE SEQUENCE</scope>
    <source>
        <strain evidence="2">YMF1.00031</strain>
    </source>
</reference>
<accession>A0AAD6IQX3</accession>
<proteinExistence type="predicted"/>
<organism evidence="2 3">
    <name type="scientific">Drechslerella dactyloides</name>
    <name type="common">Nematode-trapping fungus</name>
    <name type="synonym">Arthrobotrys dactyloides</name>
    <dbReference type="NCBI Taxonomy" id="74499"/>
    <lineage>
        <taxon>Eukaryota</taxon>
        <taxon>Fungi</taxon>
        <taxon>Dikarya</taxon>
        <taxon>Ascomycota</taxon>
        <taxon>Pezizomycotina</taxon>
        <taxon>Orbiliomycetes</taxon>
        <taxon>Orbiliales</taxon>
        <taxon>Orbiliaceae</taxon>
        <taxon>Drechslerella</taxon>
    </lineage>
</organism>
<gene>
    <name evidence="2" type="ORF">Dda_8613</name>
</gene>
<evidence type="ECO:0000256" key="1">
    <source>
        <dbReference type="SAM" id="Phobius"/>
    </source>
</evidence>